<evidence type="ECO:0000256" key="1">
    <source>
        <dbReference type="SAM" id="Coils"/>
    </source>
</evidence>
<evidence type="ECO:0000313" key="4">
    <source>
        <dbReference type="Proteomes" id="UP000775547"/>
    </source>
</evidence>
<keyword evidence="2" id="KW-0472">Membrane</keyword>
<keyword evidence="1" id="KW-0175">Coiled coil</keyword>
<protein>
    <submittedName>
        <fullName evidence="3">Uncharacterized protein</fullName>
    </submittedName>
</protein>
<dbReference type="Proteomes" id="UP000775547">
    <property type="component" value="Unassembled WGS sequence"/>
</dbReference>
<organism evidence="3 4">
    <name type="scientific">Asterophora parasitica</name>
    <dbReference type="NCBI Taxonomy" id="117018"/>
    <lineage>
        <taxon>Eukaryota</taxon>
        <taxon>Fungi</taxon>
        <taxon>Dikarya</taxon>
        <taxon>Basidiomycota</taxon>
        <taxon>Agaricomycotina</taxon>
        <taxon>Agaricomycetes</taxon>
        <taxon>Agaricomycetidae</taxon>
        <taxon>Agaricales</taxon>
        <taxon>Tricholomatineae</taxon>
        <taxon>Lyophyllaceae</taxon>
        <taxon>Asterophora</taxon>
    </lineage>
</organism>
<feature type="transmembrane region" description="Helical" evidence="2">
    <location>
        <begin position="12"/>
        <end position="30"/>
    </location>
</feature>
<reference evidence="3" key="2">
    <citation type="submission" date="2021-10" db="EMBL/GenBank/DDBJ databases">
        <title>Phylogenomics reveals ancestral predisposition of the termite-cultivated fungus Termitomyces towards a domesticated lifestyle.</title>
        <authorList>
            <person name="Auxier B."/>
            <person name="Grum-Grzhimaylo A."/>
            <person name="Cardenas M.E."/>
            <person name="Lodge J.D."/>
            <person name="Laessoe T."/>
            <person name="Pedersen O."/>
            <person name="Smith M.E."/>
            <person name="Kuyper T.W."/>
            <person name="Franco-Molano E.A."/>
            <person name="Baroni T.J."/>
            <person name="Aanen D.K."/>
        </authorList>
    </citation>
    <scope>NUCLEOTIDE SEQUENCE</scope>
    <source>
        <strain evidence="3">AP01</strain>
        <tissue evidence="3">Mycelium</tissue>
    </source>
</reference>
<evidence type="ECO:0000256" key="2">
    <source>
        <dbReference type="SAM" id="Phobius"/>
    </source>
</evidence>
<accession>A0A9P7G7E8</accession>
<dbReference type="OrthoDB" id="3222645at2759"/>
<reference evidence="3" key="1">
    <citation type="submission" date="2020-07" db="EMBL/GenBank/DDBJ databases">
        <authorList>
            <person name="Nieuwenhuis M."/>
            <person name="Van De Peppel L.J.J."/>
        </authorList>
    </citation>
    <scope>NUCLEOTIDE SEQUENCE</scope>
    <source>
        <strain evidence="3">AP01</strain>
        <tissue evidence="3">Mycelium</tissue>
    </source>
</reference>
<keyword evidence="2" id="KW-1133">Transmembrane helix</keyword>
<name>A0A9P7G7E8_9AGAR</name>
<dbReference type="AlphaFoldDB" id="A0A9P7G7E8"/>
<keyword evidence="4" id="KW-1185">Reference proteome</keyword>
<feature type="coiled-coil region" evidence="1">
    <location>
        <begin position="47"/>
        <end position="88"/>
    </location>
</feature>
<dbReference type="EMBL" id="JABCKV010000075">
    <property type="protein sequence ID" value="KAG5644299.1"/>
    <property type="molecule type" value="Genomic_DNA"/>
</dbReference>
<proteinExistence type="predicted"/>
<gene>
    <name evidence="3" type="ORF">DXG03_008717</name>
</gene>
<comment type="caution">
    <text evidence="3">The sequence shown here is derived from an EMBL/GenBank/DDBJ whole genome shotgun (WGS) entry which is preliminary data.</text>
</comment>
<keyword evidence="2" id="KW-0812">Transmembrane</keyword>
<sequence>MSKVGSLSSFTYAGIAGLSVVSFVGIIRLWRSLFLARDDSARRTAEISELRRALNAAKLDAQSKEEALAALRKELGALKSRAQEERRVLDGVREHNQALGEELGDQTREVQVHKDELVRLGEKHAQTLALLEARTMELRGAEAFLTKADALSGADVISMLNTLNSEIYQTAAIVAESFDFRSDGGRDEGETSSEDVATMEEVHVSTSEIVGSRMLEMLRSSKHHEDPTLVQIAFQAGMTAYSNWIFTSWDLEDPEGDTGLSRIYGKIRYSEEQAVSGRWRALTRAHIPRMADHDLAMYFMDAFVNILLTAKVAQDRSDLQEAIESRFAERVNVIVKGAQRLRKAIGEEVTSSDFEVLWIPHDNLFNPSAMDDAFTSDLEKGRNVQEPILCTTELGLARVVKVPGKGGEWDTTVLLRPKIALKSGIDEMMAPETI</sequence>
<evidence type="ECO:0000313" key="3">
    <source>
        <dbReference type="EMBL" id="KAG5644299.1"/>
    </source>
</evidence>